<gene>
    <name evidence="2" type="ORF">CTI12_AA129440</name>
</gene>
<keyword evidence="1" id="KW-0732">Signal</keyword>
<accession>A0A2U1PND4</accession>
<dbReference type="OrthoDB" id="1931827at2759"/>
<keyword evidence="3" id="KW-1185">Reference proteome</keyword>
<evidence type="ECO:0008006" key="4">
    <source>
        <dbReference type="Google" id="ProtNLM"/>
    </source>
</evidence>
<name>A0A2U1PND4_ARTAN</name>
<dbReference type="AlphaFoldDB" id="A0A2U1PND4"/>
<dbReference type="PANTHER" id="PTHR36733">
    <property type="entry name" value="CELL WALL PROTEIN-RELATED"/>
    <property type="match status" value="1"/>
</dbReference>
<comment type="caution">
    <text evidence="2">The sequence shown here is derived from an EMBL/GenBank/DDBJ whole genome shotgun (WGS) entry which is preliminary data.</text>
</comment>
<evidence type="ECO:0000313" key="2">
    <source>
        <dbReference type="EMBL" id="PWA87278.1"/>
    </source>
</evidence>
<protein>
    <recommendedName>
        <fullName evidence="4">Cell wall protein</fullName>
    </recommendedName>
</protein>
<dbReference type="EMBL" id="PKPP01000930">
    <property type="protein sequence ID" value="PWA87278.1"/>
    <property type="molecule type" value="Genomic_DNA"/>
</dbReference>
<evidence type="ECO:0000313" key="3">
    <source>
        <dbReference type="Proteomes" id="UP000245207"/>
    </source>
</evidence>
<dbReference type="PANTHER" id="PTHR36733:SF1">
    <property type="entry name" value="CELL WALL PROTEIN-RELATED"/>
    <property type="match status" value="1"/>
</dbReference>
<feature type="chain" id="PRO_5015409475" description="Cell wall protein" evidence="1">
    <location>
        <begin position="25"/>
        <end position="129"/>
    </location>
</feature>
<organism evidence="2 3">
    <name type="scientific">Artemisia annua</name>
    <name type="common">Sweet wormwood</name>
    <dbReference type="NCBI Taxonomy" id="35608"/>
    <lineage>
        <taxon>Eukaryota</taxon>
        <taxon>Viridiplantae</taxon>
        <taxon>Streptophyta</taxon>
        <taxon>Embryophyta</taxon>
        <taxon>Tracheophyta</taxon>
        <taxon>Spermatophyta</taxon>
        <taxon>Magnoliopsida</taxon>
        <taxon>eudicotyledons</taxon>
        <taxon>Gunneridae</taxon>
        <taxon>Pentapetalae</taxon>
        <taxon>asterids</taxon>
        <taxon>campanulids</taxon>
        <taxon>Asterales</taxon>
        <taxon>Asteraceae</taxon>
        <taxon>Asteroideae</taxon>
        <taxon>Anthemideae</taxon>
        <taxon>Artemisiinae</taxon>
        <taxon>Artemisia</taxon>
    </lineage>
</organism>
<reference evidence="2 3" key="1">
    <citation type="journal article" date="2018" name="Mol. Plant">
        <title>The genome of Artemisia annua provides insight into the evolution of Asteraceae family and artemisinin biosynthesis.</title>
        <authorList>
            <person name="Shen Q."/>
            <person name="Zhang L."/>
            <person name="Liao Z."/>
            <person name="Wang S."/>
            <person name="Yan T."/>
            <person name="Shi P."/>
            <person name="Liu M."/>
            <person name="Fu X."/>
            <person name="Pan Q."/>
            <person name="Wang Y."/>
            <person name="Lv Z."/>
            <person name="Lu X."/>
            <person name="Zhang F."/>
            <person name="Jiang W."/>
            <person name="Ma Y."/>
            <person name="Chen M."/>
            <person name="Hao X."/>
            <person name="Li L."/>
            <person name="Tang Y."/>
            <person name="Lv G."/>
            <person name="Zhou Y."/>
            <person name="Sun X."/>
            <person name="Brodelius P.E."/>
            <person name="Rose J.K.C."/>
            <person name="Tang K."/>
        </authorList>
    </citation>
    <scope>NUCLEOTIDE SEQUENCE [LARGE SCALE GENOMIC DNA]</scope>
    <source>
        <strain evidence="3">cv. Huhao1</strain>
        <tissue evidence="2">Leaf</tissue>
    </source>
</reference>
<dbReference type="InterPro" id="IPR034565">
    <property type="entry name" value="Put_cell_wall"/>
</dbReference>
<dbReference type="Proteomes" id="UP000245207">
    <property type="component" value="Unassembled WGS sequence"/>
</dbReference>
<feature type="signal peptide" evidence="1">
    <location>
        <begin position="1"/>
        <end position="24"/>
    </location>
</feature>
<evidence type="ECO:0000256" key="1">
    <source>
        <dbReference type="SAM" id="SignalP"/>
    </source>
</evidence>
<sequence length="129" mass="13572">MAKTIHSIILLVLVFNLLISTSIGGRDLPNTNIRKPDDIKHPESFFSYDRGYLIPGIGRGIKPKSKKGYNPFTYNPITGGNNGIPSFTIPSLGGGGSYVPGGDDTFVPIPGFDVPNLAGSGNIPGSDSP</sequence>
<proteinExistence type="predicted"/>